<dbReference type="EMBL" id="AQQR01000004">
    <property type="protein sequence ID" value="OWU73621.1"/>
    <property type="molecule type" value="Genomic_DNA"/>
</dbReference>
<dbReference type="PANTHER" id="PTHR36698">
    <property type="entry name" value="BLL5892 PROTEIN"/>
    <property type="match status" value="1"/>
</dbReference>
<evidence type="ECO:0000313" key="4">
    <source>
        <dbReference type="Proteomes" id="UP000215377"/>
    </source>
</evidence>
<evidence type="ECO:0000259" key="2">
    <source>
        <dbReference type="Pfam" id="PF02470"/>
    </source>
</evidence>
<reference evidence="3 4" key="1">
    <citation type="submission" date="2013-04" db="EMBL/GenBank/DDBJ databases">
        <title>Oceanicola sp. 22II1-22F33 Genome Sequencing.</title>
        <authorList>
            <person name="Lai Q."/>
            <person name="Li G."/>
            <person name="Shao Z."/>
        </authorList>
    </citation>
    <scope>NUCLEOTIDE SEQUENCE [LARGE SCALE GENOMIC DNA]</scope>
    <source>
        <strain evidence="3 4">22II1-22F33</strain>
    </source>
</reference>
<evidence type="ECO:0000313" key="3">
    <source>
        <dbReference type="EMBL" id="OWU73621.1"/>
    </source>
</evidence>
<dbReference type="PANTHER" id="PTHR36698:SF2">
    <property type="entry name" value="MCE_MLAD DOMAIN-CONTAINING PROTEIN"/>
    <property type="match status" value="1"/>
</dbReference>
<keyword evidence="1" id="KW-1133">Transmembrane helix</keyword>
<dbReference type="OrthoDB" id="9808689at2"/>
<dbReference type="AlphaFoldDB" id="A0A225NKD3"/>
<comment type="caution">
    <text evidence="3">The sequence shown here is derived from an EMBL/GenBank/DDBJ whole genome shotgun (WGS) entry which is preliminary data.</text>
</comment>
<keyword evidence="1" id="KW-0472">Membrane</keyword>
<feature type="transmembrane region" description="Helical" evidence="1">
    <location>
        <begin position="7"/>
        <end position="29"/>
    </location>
</feature>
<sequence>METRANYVLVGAFALAGFLGILAFFLWFANLQLDRQFDYYDIDFPTVSGLSDASDVRFAGLLVGRVVDVGLSPTGDGTVRVRIEVGGDTPVRTDSEATIEAQGVTGVAYVGISAGTPSSPLLTERSDQEVPMLQPGQSILQSLSQDAPEIMAETLEVVRELRRILGGENQERVNNILRNVEQSSAAFSEALNDFSGISDTVGTFASEIDRFNTTLATITQDAASMLTAAERTLDGIDRLAEDTRGLVSQGRQTLDRASGAIVSADGYITGQLGPATDQLRETVAEIEARVARFSESAEALMTTYARTGEVATDRLVEAEQTLAAANAAIARVDSTLQSVESAAQGIDTLIADGATPLVAELRVATAEATEVIRTIGATAENDLPEIMADIRGAAASASSVIDTVGADLSSVSGQLDTLAGSAGAALEDARITLRNANDTLAAINGALDTGGRALEAAERAFDGADRVLNEDVDAIVAQLGQTLDTLESAVGSVAAEIPAVAEDLRATSRSAEAAFARIEEAVNASAPAVRAFAVDALPQYGRLATETRALISNLDALTDQIRRNPSRFFLEPRAPEFRR</sequence>
<organism evidence="3 4">
    <name type="scientific">Marinibacterium profundimaris</name>
    <dbReference type="NCBI Taxonomy" id="1679460"/>
    <lineage>
        <taxon>Bacteria</taxon>
        <taxon>Pseudomonadati</taxon>
        <taxon>Pseudomonadota</taxon>
        <taxon>Alphaproteobacteria</taxon>
        <taxon>Rhodobacterales</taxon>
        <taxon>Paracoccaceae</taxon>
        <taxon>Marinibacterium</taxon>
    </lineage>
</organism>
<keyword evidence="1" id="KW-0812">Transmembrane</keyword>
<accession>A0A225NKD3</accession>
<dbReference type="Pfam" id="PF02470">
    <property type="entry name" value="MlaD"/>
    <property type="match status" value="1"/>
</dbReference>
<protein>
    <submittedName>
        <fullName evidence="3">ABC transporter substrate-binding protein</fullName>
    </submittedName>
</protein>
<feature type="domain" description="Mce/MlaD" evidence="2">
    <location>
        <begin position="40"/>
        <end position="115"/>
    </location>
</feature>
<dbReference type="RefSeq" id="WP_088650351.1">
    <property type="nucleotide sequence ID" value="NZ_AQQR01000004.1"/>
</dbReference>
<proteinExistence type="predicted"/>
<evidence type="ECO:0000256" key="1">
    <source>
        <dbReference type="SAM" id="Phobius"/>
    </source>
</evidence>
<gene>
    <name evidence="3" type="ORF">ATO3_13345</name>
</gene>
<dbReference type="Proteomes" id="UP000215377">
    <property type="component" value="Unassembled WGS sequence"/>
</dbReference>
<dbReference type="InterPro" id="IPR003399">
    <property type="entry name" value="Mce/MlaD"/>
</dbReference>
<keyword evidence="4" id="KW-1185">Reference proteome</keyword>
<name>A0A225NKD3_9RHOB</name>